<reference evidence="2" key="1">
    <citation type="submission" date="2019-03" db="EMBL/GenBank/DDBJ databases">
        <authorList>
            <person name="Lefebure T."/>
            <person name="Lefebure T."/>
        </authorList>
    </citation>
    <scope>NUCLEOTIDE SEQUENCE [LARGE SCALE GENOMIC DNA]</scope>
</reference>
<name>A0A485M7A0_9CRUS</name>
<sequence length="52" mass="6314">MPQMAPMFWTLLMTLFTLLYLSFLVKLYFHPTARLFSKTKKINPGLKNFWTW</sequence>
<proteinExistence type="predicted"/>
<accession>A0A485M7A0</accession>
<dbReference type="AlphaFoldDB" id="A0A485M7A0"/>
<gene>
    <name evidence="2" type="primary">atp8</name>
    <name evidence="2" type="ORF">PIBBMT01_0024</name>
</gene>
<evidence type="ECO:0000256" key="1">
    <source>
        <dbReference type="SAM" id="Phobius"/>
    </source>
</evidence>
<organism evidence="2">
    <name type="scientific">Proasellus ibericus</name>
    <dbReference type="NCBI Taxonomy" id="1281981"/>
    <lineage>
        <taxon>Eukaryota</taxon>
        <taxon>Metazoa</taxon>
        <taxon>Ecdysozoa</taxon>
        <taxon>Arthropoda</taxon>
        <taxon>Crustacea</taxon>
        <taxon>Multicrustacea</taxon>
        <taxon>Malacostraca</taxon>
        <taxon>Eumalacostraca</taxon>
        <taxon>Peracarida</taxon>
        <taxon>Isopoda</taxon>
        <taxon>Asellota</taxon>
        <taxon>Aselloidea</taxon>
        <taxon>Asellidae</taxon>
        <taxon>Proasellus</taxon>
    </lineage>
</organism>
<keyword evidence="2" id="KW-0496">Mitochondrion</keyword>
<keyword evidence="1" id="KW-0812">Transmembrane</keyword>
<keyword evidence="1" id="KW-0472">Membrane</keyword>
<dbReference type="EMBL" id="LR536606">
    <property type="protein sequence ID" value="VFU78789.1"/>
    <property type="molecule type" value="Genomic_DNA"/>
</dbReference>
<feature type="transmembrane region" description="Helical" evidence="1">
    <location>
        <begin position="6"/>
        <end position="29"/>
    </location>
</feature>
<keyword evidence="1" id="KW-1133">Transmembrane helix</keyword>
<protein>
    <submittedName>
        <fullName evidence="2">ATP synthase 8</fullName>
    </submittedName>
</protein>
<geneLocation type="mitochondrion" evidence="2"/>
<evidence type="ECO:0000313" key="2">
    <source>
        <dbReference type="EMBL" id="VFU78789.1"/>
    </source>
</evidence>